<feature type="region of interest" description="Disordered" evidence="2">
    <location>
        <begin position="888"/>
        <end position="907"/>
    </location>
</feature>
<dbReference type="InterPro" id="IPR035899">
    <property type="entry name" value="DBL_dom_sf"/>
</dbReference>
<feature type="compositionally biased region" description="Basic and acidic residues" evidence="2">
    <location>
        <begin position="385"/>
        <end position="402"/>
    </location>
</feature>
<dbReference type="Gene3D" id="1.20.900.10">
    <property type="entry name" value="Dbl homology (DH) domain"/>
    <property type="match status" value="1"/>
</dbReference>
<evidence type="ECO:0000256" key="1">
    <source>
        <dbReference type="ARBA" id="ARBA00022553"/>
    </source>
</evidence>
<feature type="compositionally biased region" description="Low complexity" evidence="2">
    <location>
        <begin position="18"/>
        <end position="29"/>
    </location>
</feature>
<feature type="compositionally biased region" description="Acidic residues" evidence="2">
    <location>
        <begin position="435"/>
        <end position="455"/>
    </location>
</feature>
<accession>A0A8C9IMF2</accession>
<feature type="region of interest" description="Disordered" evidence="2">
    <location>
        <begin position="980"/>
        <end position="1162"/>
    </location>
</feature>
<sequence>MPVSTSLHQDGSQERPVSLTSTTSSSGSSRDSRSAMEEPSGSEAPAENGAGSPRDRHLPNSNNNSSSWLNVKGPLSPFNSRAAAGPVHHKLSYLGRVVREIVETERMYVQDLRSIVEDYLLKIIDTPGLLKPEQVSALFGNIENIYALNSQLLRDLDSCNSDPVAVASCFVERSQEFDIYTQYCNNYPNSVAALTECMRDKQQAKFFRDRQELLQHSLPLGSYLLKPVQRILKYHLLLQEIAKHFDEEEDGFEVVEDAIDTMTCVAWYINDMKRRHEHAVRLQCSSLMLIESTRDSLCFTVTHYKHSKQQHSIQAKTVEEKRNWTHHIKRLILENHHATIPQKAKEAILEMDSYYPNRYRYSPERLKKAWSSQDEVSTHVRQGRRQSEPTKHLLRQLNEKARAAGMKHAGSAGTLLDFGQPSRTRGLQPEAEGAAQEEEEEEEEVVEEEEEEEEQAFQVSLEDLTGHEGNEKGAGPKPPGSEEEEEEQEESLAVAEQGKGRRESEGSRSSRRPSGRSPTSAEKRMSFESVSSLPEVEPDPEAGSEQEVFAAVEGPSAEEMPSDTEPPEVPETPLDAHQGLLGMDPPGDMVGFVAAESTEDLKALSSEEEEEMGGAAQEPESLLPPSVLDQASVIAERFVSSFSRRSSVAQEDGKSSGFGSPRLVSRSSSVLSLEGSEKGLARRGSATDSLSCQLSPEVDISVGGATEDSPSVNGMESPSPGCPVEPDWSPCKKKESALSTRDRLLLDKIKSYYENAEHHDAGFSVRRRESLSYIPKGLVRNSVSRFNSLPRPDPEPVPPVGRKRQVGSRPTSWALFELPGPSQAGKGDPPPLSDAEFRPSSEIVKIWEGMESSGGSPGKGPGQGQANGFDLHEPLFILEEHELGAITEESATASPESSSPTEGRSPAHLARELKELVKELSSSTQGELVVPLHPRIVQLSHVMDSHVSERVKNKVYQLARQYSLRIKSNKPVMARPPLQWEKAAPERNGKSPAVPCLQEEAGEPLGGKGKRKPVLSLFDYEQLKAQEHSPPKPSSARETSPQRFSFNSSAVSQRTTSPGGRLSARSPRSPTETFSWPDVRELCSKYASRDEARRAAGGRPRGPPVNRSHSVPENMVEPPLSGRVGRCRSLSTKRGRGGGEAARSPGPLPQSKQDGGETLYVTADLTLEDNRRVIVMEKGPLPGPTAGLEESGGQGPSSPVALLGQGQDFQQSAECRLKEEGPRDPADPSQQGRVRNLREKFQALNSVG</sequence>
<dbReference type="GO" id="GO:0005829">
    <property type="term" value="C:cytosol"/>
    <property type="evidence" value="ECO:0007669"/>
    <property type="project" value="UniProtKB-ARBA"/>
</dbReference>
<dbReference type="Proteomes" id="UP000694416">
    <property type="component" value="Unplaced"/>
</dbReference>
<dbReference type="GO" id="GO:0005085">
    <property type="term" value="F:guanyl-nucleotide exchange factor activity"/>
    <property type="evidence" value="ECO:0007669"/>
    <property type="project" value="InterPro"/>
</dbReference>
<feature type="compositionally biased region" description="Basic and acidic residues" evidence="2">
    <location>
        <begin position="498"/>
        <end position="508"/>
    </location>
</feature>
<feature type="compositionally biased region" description="Basic and acidic residues" evidence="2">
    <location>
        <begin position="1215"/>
        <end position="1226"/>
    </location>
</feature>
<dbReference type="Gene3D" id="2.30.29.30">
    <property type="entry name" value="Pleckstrin-homology domain (PH domain)/Phosphotyrosine-binding domain (PTB)"/>
    <property type="match status" value="1"/>
</dbReference>
<feature type="compositionally biased region" description="Polar residues" evidence="2">
    <location>
        <begin position="1"/>
        <end position="10"/>
    </location>
</feature>
<dbReference type="PANTHER" id="PTHR45924">
    <property type="entry name" value="FI17866P1"/>
    <property type="match status" value="1"/>
</dbReference>
<reference evidence="4" key="1">
    <citation type="submission" date="2025-08" db="UniProtKB">
        <authorList>
            <consortium name="Ensembl"/>
        </authorList>
    </citation>
    <scope>IDENTIFICATION</scope>
</reference>
<dbReference type="Ensembl" id="ENSPTET00000052656.1">
    <property type="protein sequence ID" value="ENSPTEP00000039134.1"/>
    <property type="gene ID" value="ENSPTEG00000036252.1"/>
</dbReference>
<feature type="compositionally biased region" description="Polar residues" evidence="2">
    <location>
        <begin position="1036"/>
        <end position="1058"/>
    </location>
</feature>
<feature type="compositionally biased region" description="Low complexity" evidence="2">
    <location>
        <begin position="888"/>
        <end position="902"/>
    </location>
</feature>
<dbReference type="FunFam" id="1.20.900.10:FF:000019">
    <property type="entry name" value="Pleckstrin homology domain-containing family G member 1"/>
    <property type="match status" value="1"/>
</dbReference>
<feature type="compositionally biased region" description="Basic and acidic residues" evidence="2">
    <location>
        <begin position="1078"/>
        <end position="1094"/>
    </location>
</feature>
<feature type="compositionally biased region" description="Basic and acidic residues" evidence="2">
    <location>
        <begin position="1021"/>
        <end position="1030"/>
    </location>
</feature>
<dbReference type="SMART" id="SM00325">
    <property type="entry name" value="RhoGEF"/>
    <property type="match status" value="1"/>
</dbReference>
<feature type="region of interest" description="Disordered" evidence="2">
    <location>
        <begin position="1"/>
        <end position="68"/>
    </location>
</feature>
<dbReference type="GO" id="GO:0031267">
    <property type="term" value="F:small GTPase binding"/>
    <property type="evidence" value="ECO:0007669"/>
    <property type="project" value="TreeGrafter"/>
</dbReference>
<dbReference type="SUPFAM" id="SSF48065">
    <property type="entry name" value="DBL homology domain (DH-domain)"/>
    <property type="match status" value="1"/>
</dbReference>
<organism evidence="4 5">
    <name type="scientific">Piliocolobus tephrosceles</name>
    <name type="common">Ugandan red Colobus</name>
    <dbReference type="NCBI Taxonomy" id="591936"/>
    <lineage>
        <taxon>Eukaryota</taxon>
        <taxon>Metazoa</taxon>
        <taxon>Chordata</taxon>
        <taxon>Craniata</taxon>
        <taxon>Vertebrata</taxon>
        <taxon>Euteleostomi</taxon>
        <taxon>Mammalia</taxon>
        <taxon>Eutheria</taxon>
        <taxon>Euarchontoglires</taxon>
        <taxon>Primates</taxon>
        <taxon>Haplorrhini</taxon>
        <taxon>Catarrhini</taxon>
        <taxon>Cercopithecidae</taxon>
        <taxon>Colobinae</taxon>
        <taxon>Piliocolobus</taxon>
    </lineage>
</organism>
<dbReference type="CDD" id="cd00160">
    <property type="entry name" value="RhoGEF"/>
    <property type="match status" value="1"/>
</dbReference>
<feature type="region of interest" description="Disordered" evidence="2">
    <location>
        <begin position="850"/>
        <end position="869"/>
    </location>
</feature>
<feature type="region of interest" description="Disordered" evidence="2">
    <location>
        <begin position="784"/>
        <end position="837"/>
    </location>
</feature>
<feature type="domain" description="DH" evidence="3">
    <location>
        <begin position="93"/>
        <end position="272"/>
    </location>
</feature>
<evidence type="ECO:0000259" key="3">
    <source>
        <dbReference type="PROSITE" id="PS50010"/>
    </source>
</evidence>
<keyword evidence="5" id="KW-1185">Reference proteome</keyword>
<feature type="region of interest" description="Disordered" evidence="2">
    <location>
        <begin position="642"/>
        <end position="736"/>
    </location>
</feature>
<dbReference type="AlphaFoldDB" id="A0A8C9IMF2"/>
<reference evidence="4" key="2">
    <citation type="submission" date="2025-09" db="UniProtKB">
        <authorList>
            <consortium name="Ensembl"/>
        </authorList>
    </citation>
    <scope>IDENTIFICATION</scope>
</reference>
<feature type="compositionally biased region" description="Acidic residues" evidence="2">
    <location>
        <begin position="481"/>
        <end position="490"/>
    </location>
</feature>
<dbReference type="GO" id="GO:2000114">
    <property type="term" value="P:regulation of establishment of cell polarity"/>
    <property type="evidence" value="ECO:0007669"/>
    <property type="project" value="TreeGrafter"/>
</dbReference>
<evidence type="ECO:0000313" key="4">
    <source>
        <dbReference type="Ensembl" id="ENSPTEP00000039134.1"/>
    </source>
</evidence>
<dbReference type="Pfam" id="PF00621">
    <property type="entry name" value="RhoGEF"/>
    <property type="match status" value="1"/>
</dbReference>
<feature type="region of interest" description="Disordered" evidence="2">
    <location>
        <begin position="370"/>
        <end position="625"/>
    </location>
</feature>
<name>A0A8C9IMF2_9PRIM</name>
<gene>
    <name evidence="4" type="primary">PLEKHG3</name>
</gene>
<evidence type="ECO:0000256" key="2">
    <source>
        <dbReference type="SAM" id="MobiDB-lite"/>
    </source>
</evidence>
<dbReference type="SUPFAM" id="SSF50729">
    <property type="entry name" value="PH domain-like"/>
    <property type="match status" value="1"/>
</dbReference>
<dbReference type="PROSITE" id="PS50010">
    <property type="entry name" value="DH_2"/>
    <property type="match status" value="1"/>
</dbReference>
<feature type="region of interest" description="Disordered" evidence="2">
    <location>
        <begin position="1177"/>
        <end position="1236"/>
    </location>
</feature>
<keyword evidence="1" id="KW-0597">Phosphoprotein</keyword>
<proteinExistence type="predicted"/>
<evidence type="ECO:0000313" key="5">
    <source>
        <dbReference type="Proteomes" id="UP000694416"/>
    </source>
</evidence>
<feature type="compositionally biased region" description="Low complexity" evidence="2">
    <location>
        <begin position="659"/>
        <end position="674"/>
    </location>
</feature>
<dbReference type="InterPro" id="IPR000219">
    <property type="entry name" value="DH_dom"/>
</dbReference>
<feature type="compositionally biased region" description="Gly residues" evidence="2">
    <location>
        <begin position="855"/>
        <end position="865"/>
    </location>
</feature>
<protein>
    <submittedName>
        <fullName evidence="4">Pleckstrin homology and RhoGEF domain containing G3</fullName>
    </submittedName>
</protein>
<dbReference type="InterPro" id="IPR011993">
    <property type="entry name" value="PH-like_dom_sf"/>
</dbReference>
<dbReference type="PANTHER" id="PTHR45924:SF4">
    <property type="entry name" value="PLECKSTRIN HOMOLOGY DOMAIN-CONTAINING FAMILY G MEMBER 3"/>
    <property type="match status" value="1"/>
</dbReference>